<reference evidence="1 2" key="1">
    <citation type="journal article" date="2012" name="BMC Genomics">
        <title>The Caulobacter crescentus phage phiCbK: genomics of a canonical phage.</title>
        <authorList>
            <person name="Gill J.J."/>
            <person name="Berry J.D."/>
            <person name="Russell W.K."/>
            <person name="Lessor L."/>
            <person name="Escobar Garcia D.A."/>
            <person name="Hernandez D."/>
            <person name="Kane A."/>
            <person name="Keene J."/>
            <person name="Maddox M."/>
            <person name="Martin R."/>
            <person name="Mohan S."/>
            <person name="Thorn A.M."/>
            <person name="Russell D.H."/>
            <person name="Young R."/>
        </authorList>
    </citation>
    <scope>NUCLEOTIDE SEQUENCE [LARGE SCALE GENOMIC DNA]</scope>
</reference>
<dbReference type="EMBL" id="JX100814">
    <property type="protein sequence ID" value="AFU86769.1"/>
    <property type="molecule type" value="Genomic_DNA"/>
</dbReference>
<evidence type="ECO:0000313" key="1">
    <source>
        <dbReference type="EMBL" id="AFU86769.1"/>
    </source>
</evidence>
<organism evidence="1 2">
    <name type="scientific">Caulobacter phage CcrRogue</name>
    <dbReference type="NCBI Taxonomy" id="2927986"/>
    <lineage>
        <taxon>Viruses</taxon>
        <taxon>Duplodnaviria</taxon>
        <taxon>Heunggongvirae</taxon>
        <taxon>Uroviricota</taxon>
        <taxon>Caudoviricetes</taxon>
        <taxon>Jeanschmidtviridae</taxon>
        <taxon>Poindextervirus</taxon>
        <taxon>Poindextervirus rogue</taxon>
    </lineage>
</organism>
<dbReference type="KEGG" id="vg:13996068"/>
<dbReference type="OrthoDB" id="34559at10239"/>
<protein>
    <submittedName>
        <fullName evidence="1">Uncharacterized protein</fullName>
    </submittedName>
</protein>
<sequence length="151" mass="17623">MSDNRLLINTDGANFQAQAVLAVVRDMLGEDFEPSWSTDLGEYLAEPRLARFDNNRVAGYVIWMPDSRACAWMGPEGWRQINITFYQHGVSDQIVVNGWRKAYREDLPPTRHDMPDVEEMHRRQIFEQHEIVPAAEYIIHLLTEFWEEGNT</sequence>
<keyword evidence="2" id="KW-1185">Reference proteome</keyword>
<proteinExistence type="predicted"/>
<gene>
    <name evidence="1" type="ORF">CcrRogue_gp287</name>
</gene>
<dbReference type="Proteomes" id="UP000000461">
    <property type="component" value="Segment"/>
</dbReference>
<evidence type="ECO:0000313" key="2">
    <source>
        <dbReference type="Proteomes" id="UP000000461"/>
    </source>
</evidence>
<accession>K4JNG2</accession>
<name>K4JNG2_9CAUD</name>